<protein>
    <recommendedName>
        <fullName evidence="4">Pseudouridine synthase RsuA/RluA-like domain-containing protein</fullName>
    </recommendedName>
</protein>
<accession>A0A812Y9E8</accession>
<dbReference type="InterPro" id="IPR020103">
    <property type="entry name" value="PsdUridine_synth_cat_dom_sf"/>
</dbReference>
<organism evidence="2 3">
    <name type="scientific">Symbiodinium pilosum</name>
    <name type="common">Dinoflagellate</name>
    <dbReference type="NCBI Taxonomy" id="2952"/>
    <lineage>
        <taxon>Eukaryota</taxon>
        <taxon>Sar</taxon>
        <taxon>Alveolata</taxon>
        <taxon>Dinophyceae</taxon>
        <taxon>Suessiales</taxon>
        <taxon>Symbiodiniaceae</taxon>
        <taxon>Symbiodinium</taxon>
    </lineage>
</organism>
<dbReference type="InterPro" id="IPR050188">
    <property type="entry name" value="RluA_PseudoU_synthase"/>
</dbReference>
<evidence type="ECO:0000313" key="2">
    <source>
        <dbReference type="EMBL" id="CAE7766041.1"/>
    </source>
</evidence>
<dbReference type="Gene3D" id="3.30.2350.10">
    <property type="entry name" value="Pseudouridine synthase"/>
    <property type="match status" value="1"/>
</dbReference>
<feature type="non-terminal residue" evidence="2">
    <location>
        <position position="1"/>
    </location>
</feature>
<proteinExistence type="inferred from homology"/>
<dbReference type="Proteomes" id="UP000649617">
    <property type="component" value="Unassembled WGS sequence"/>
</dbReference>
<comment type="similarity">
    <text evidence="1">Belongs to the pseudouridine synthase RluA family.</text>
</comment>
<gene>
    <name evidence="2" type="ORF">SPIL2461_LOCUS22463</name>
</gene>
<dbReference type="PANTHER" id="PTHR21600">
    <property type="entry name" value="MITOCHONDRIAL RNA PSEUDOURIDINE SYNTHASE"/>
    <property type="match status" value="1"/>
</dbReference>
<dbReference type="GO" id="GO:0003723">
    <property type="term" value="F:RNA binding"/>
    <property type="evidence" value="ECO:0007669"/>
    <property type="project" value="InterPro"/>
</dbReference>
<dbReference type="SUPFAM" id="SSF55120">
    <property type="entry name" value="Pseudouridine synthase"/>
    <property type="match status" value="1"/>
</dbReference>
<reference evidence="2" key="1">
    <citation type="submission" date="2021-02" db="EMBL/GenBank/DDBJ databases">
        <authorList>
            <person name="Dougan E. K."/>
            <person name="Rhodes N."/>
            <person name="Thang M."/>
            <person name="Chan C."/>
        </authorList>
    </citation>
    <scope>NUCLEOTIDE SEQUENCE</scope>
</reference>
<keyword evidence="3" id="KW-1185">Reference proteome</keyword>
<comment type="caution">
    <text evidence="2">The sequence shown here is derived from an EMBL/GenBank/DDBJ whole genome shotgun (WGS) entry which is preliminary data.</text>
</comment>
<dbReference type="OrthoDB" id="413102at2759"/>
<feature type="non-terminal residue" evidence="2">
    <location>
        <position position="51"/>
    </location>
</feature>
<dbReference type="AlphaFoldDB" id="A0A812Y9E8"/>
<evidence type="ECO:0008006" key="4">
    <source>
        <dbReference type="Google" id="ProtNLM"/>
    </source>
</evidence>
<dbReference type="GO" id="GO:0009982">
    <property type="term" value="F:pseudouridine synthase activity"/>
    <property type="evidence" value="ECO:0007669"/>
    <property type="project" value="InterPro"/>
</dbReference>
<evidence type="ECO:0000313" key="3">
    <source>
        <dbReference type="Proteomes" id="UP000649617"/>
    </source>
</evidence>
<dbReference type="GO" id="GO:0000455">
    <property type="term" value="P:enzyme-directed rRNA pseudouridine synthesis"/>
    <property type="evidence" value="ECO:0007669"/>
    <property type="project" value="TreeGrafter"/>
</dbReference>
<dbReference type="EMBL" id="CAJNIZ010047317">
    <property type="protein sequence ID" value="CAE7766041.1"/>
    <property type="molecule type" value="Genomic_DNA"/>
</dbReference>
<name>A0A812Y9E8_SYMPI</name>
<dbReference type="PANTHER" id="PTHR21600:SF87">
    <property type="entry name" value="RNA PSEUDOURIDYLATE SYNTHASE DOMAIN-CONTAINING PROTEIN 1"/>
    <property type="match status" value="1"/>
</dbReference>
<sequence>ARTEYEVLSTFPLPLQTLMLIKAKPYTGRTHQIRAHLAGVGRPILCDRTYG</sequence>
<evidence type="ECO:0000256" key="1">
    <source>
        <dbReference type="ARBA" id="ARBA00010876"/>
    </source>
</evidence>